<protein>
    <submittedName>
        <fullName evidence="2">Uncharacterized protein</fullName>
    </submittedName>
</protein>
<name>A0A6J5N214_9CAUD</name>
<feature type="compositionally biased region" description="Polar residues" evidence="1">
    <location>
        <begin position="229"/>
        <end position="243"/>
    </location>
</feature>
<accession>A0A6J5N214</accession>
<evidence type="ECO:0000256" key="1">
    <source>
        <dbReference type="SAM" id="MobiDB-lite"/>
    </source>
</evidence>
<reference evidence="2" key="1">
    <citation type="submission" date="2020-04" db="EMBL/GenBank/DDBJ databases">
        <authorList>
            <person name="Chiriac C."/>
            <person name="Salcher M."/>
            <person name="Ghai R."/>
            <person name="Kavagutti S V."/>
        </authorList>
    </citation>
    <scope>NUCLEOTIDE SEQUENCE</scope>
</reference>
<feature type="region of interest" description="Disordered" evidence="1">
    <location>
        <begin position="229"/>
        <end position="249"/>
    </location>
</feature>
<gene>
    <name evidence="2" type="ORF">UFOVP621_24</name>
</gene>
<sequence>MADPSEVGVAGATERPISFKIIYPKTPQFHMFEAFVELVQAEASHDMLSITYKGALQRHVPKRGTRRIPIKNDPVKFTWTDGKRSRTFVGYIHTIENNTTAGNVFTKIVCISVSSKLKATNKGVYKNLTADKIVNKIAKKFKFKVTASPSIKKYTSLSQSGKTYWQILRQLANDTGFALRAENATITFEDKDKIIEKKKGTAPTFVHYDMAPMGMAHKQTLMSFTSLVSRNSPETSQSDSSVSIDVPEGDDSGFIVQDFATDTFMTDSYSDETKDIVLVPNDWQETYTVVEETTVDGFSDA</sequence>
<evidence type="ECO:0000313" key="2">
    <source>
        <dbReference type="EMBL" id="CAB4152712.1"/>
    </source>
</evidence>
<proteinExistence type="predicted"/>
<organism evidence="2">
    <name type="scientific">uncultured Caudovirales phage</name>
    <dbReference type="NCBI Taxonomy" id="2100421"/>
    <lineage>
        <taxon>Viruses</taxon>
        <taxon>Duplodnaviria</taxon>
        <taxon>Heunggongvirae</taxon>
        <taxon>Uroviricota</taxon>
        <taxon>Caudoviricetes</taxon>
        <taxon>Peduoviridae</taxon>
        <taxon>Maltschvirus</taxon>
        <taxon>Maltschvirus maltsch</taxon>
    </lineage>
</organism>
<dbReference type="SUPFAM" id="SSF69279">
    <property type="entry name" value="Phage tail proteins"/>
    <property type="match status" value="1"/>
</dbReference>
<dbReference type="EMBL" id="LR796586">
    <property type="protein sequence ID" value="CAB4152712.1"/>
    <property type="molecule type" value="Genomic_DNA"/>
</dbReference>